<evidence type="ECO:0000256" key="1">
    <source>
        <dbReference type="SAM" id="SignalP"/>
    </source>
</evidence>
<organism evidence="2 3">
    <name type="scientific">Mycobacterium szulgai</name>
    <dbReference type="NCBI Taxonomy" id="1787"/>
    <lineage>
        <taxon>Bacteria</taxon>
        <taxon>Bacillati</taxon>
        <taxon>Actinomycetota</taxon>
        <taxon>Actinomycetes</taxon>
        <taxon>Mycobacteriales</taxon>
        <taxon>Mycobacteriaceae</taxon>
        <taxon>Mycobacterium</taxon>
    </lineage>
</organism>
<dbReference type="EMBL" id="LQPW01000120">
    <property type="protein sequence ID" value="ORW98583.1"/>
    <property type="molecule type" value="Genomic_DNA"/>
</dbReference>
<protein>
    <submittedName>
        <fullName evidence="2">Uncharacterized protein</fullName>
    </submittedName>
</protein>
<dbReference type="Proteomes" id="UP000193317">
    <property type="component" value="Unassembled WGS sequence"/>
</dbReference>
<accession>A0A1X2EDR7</accession>
<evidence type="ECO:0000313" key="3">
    <source>
        <dbReference type="Proteomes" id="UP000193317"/>
    </source>
</evidence>
<feature type="signal peptide" evidence="1">
    <location>
        <begin position="1"/>
        <end position="18"/>
    </location>
</feature>
<comment type="caution">
    <text evidence="2">The sequence shown here is derived from an EMBL/GenBank/DDBJ whole genome shotgun (WGS) entry which is preliminary data.</text>
</comment>
<proteinExistence type="predicted"/>
<keyword evidence="3" id="KW-1185">Reference proteome</keyword>
<reference evidence="2 3" key="1">
    <citation type="submission" date="2016-01" db="EMBL/GenBank/DDBJ databases">
        <title>The new phylogeny of the genus Mycobacterium.</title>
        <authorList>
            <person name="Tarcisio F."/>
            <person name="Conor M."/>
            <person name="Antonella G."/>
            <person name="Elisabetta G."/>
            <person name="Giulia F.S."/>
            <person name="Sara T."/>
            <person name="Anna F."/>
            <person name="Clotilde B."/>
            <person name="Roberto B."/>
            <person name="Veronica D.S."/>
            <person name="Fabio R."/>
            <person name="Monica P."/>
            <person name="Olivier J."/>
            <person name="Enrico T."/>
            <person name="Nicola S."/>
        </authorList>
    </citation>
    <scope>NUCLEOTIDE SEQUENCE [LARGE SCALE GENOMIC DNA]</scope>
    <source>
        <strain evidence="2 3">DSM 44166</strain>
    </source>
</reference>
<feature type="chain" id="PRO_5038927314" evidence="1">
    <location>
        <begin position="19"/>
        <end position="144"/>
    </location>
</feature>
<name>A0A1X2EDR7_MYCSZ</name>
<dbReference type="AlphaFoldDB" id="A0A1X2EDR7"/>
<keyword evidence="1" id="KW-0732">Signal</keyword>
<sequence>MAAALLATAIIATPVGLAAPGHADGGQPASPGTATQLQSLIPTPANTQHTDGPATIANNGIRMHFMVNGAAMAVLDAYKAELEGMGWTVTVASSGGWGGAGGATFTGTHGGSYGVFSGGGSGGVTDVKSCAWPAQPANPNCGGG</sequence>
<evidence type="ECO:0000313" key="2">
    <source>
        <dbReference type="EMBL" id="ORW98583.1"/>
    </source>
</evidence>
<gene>
    <name evidence="2" type="ORF">AWC27_03925</name>
</gene>